<dbReference type="SMART" id="SM00490">
    <property type="entry name" value="HELICc"/>
    <property type="match status" value="1"/>
</dbReference>
<dbReference type="InterPro" id="IPR036397">
    <property type="entry name" value="RNaseH_sf"/>
</dbReference>
<dbReference type="InterPro" id="IPR014014">
    <property type="entry name" value="RNA_helicase_DEAD_Q_motif"/>
</dbReference>
<dbReference type="CDD" id="cd18787">
    <property type="entry name" value="SF2_C_DEAD"/>
    <property type="match status" value="1"/>
</dbReference>
<evidence type="ECO:0000256" key="7">
    <source>
        <dbReference type="ARBA" id="ARBA00023187"/>
    </source>
</evidence>
<dbReference type="EMBL" id="CP092866">
    <property type="protein sequence ID" value="UYV66424.1"/>
    <property type="molecule type" value="Genomic_DNA"/>
</dbReference>
<feature type="domain" description="Helicase C-terminal" evidence="13">
    <location>
        <begin position="602"/>
        <end position="763"/>
    </location>
</feature>
<evidence type="ECO:0000313" key="15">
    <source>
        <dbReference type="EMBL" id="UYV66424.1"/>
    </source>
</evidence>
<dbReference type="Pfam" id="PF25430">
    <property type="entry name" value="DDX23"/>
    <property type="match status" value="1"/>
</dbReference>
<feature type="domain" description="DEAD-box RNA helicase Q" evidence="14">
    <location>
        <begin position="356"/>
        <end position="384"/>
    </location>
</feature>
<dbReference type="Pfam" id="PF00271">
    <property type="entry name" value="Helicase_C"/>
    <property type="match status" value="1"/>
</dbReference>
<dbReference type="InterPro" id="IPR057479">
    <property type="entry name" value="PRP28/DDX23-like_helical"/>
</dbReference>
<reference evidence="15 16" key="1">
    <citation type="submission" date="2022-01" db="EMBL/GenBank/DDBJ databases">
        <title>A chromosomal length assembly of Cordylochernes scorpioides.</title>
        <authorList>
            <person name="Zeh D."/>
            <person name="Zeh J."/>
        </authorList>
    </citation>
    <scope>NUCLEOTIDE SEQUENCE [LARGE SCALE GENOMIC DNA]</scope>
    <source>
        <strain evidence="15">IN4F17</strain>
        <tissue evidence="15">Whole Body</tissue>
    </source>
</reference>
<dbReference type="InterPro" id="IPR014001">
    <property type="entry name" value="Helicase_ATP-bd"/>
</dbReference>
<proteinExistence type="inferred from homology"/>
<feature type="domain" description="Helicase ATP-binding" evidence="12">
    <location>
        <begin position="387"/>
        <end position="591"/>
    </location>
</feature>
<dbReference type="InterPro" id="IPR027417">
    <property type="entry name" value="P-loop_NTPase"/>
</dbReference>
<dbReference type="EC" id="3.6.4.13" evidence="1"/>
<evidence type="ECO:0000256" key="8">
    <source>
        <dbReference type="ARBA" id="ARBA00037954"/>
    </source>
</evidence>
<feature type="region of interest" description="Disordered" evidence="11">
    <location>
        <begin position="1"/>
        <end position="209"/>
    </location>
</feature>
<feature type="compositionally biased region" description="Basic and acidic residues" evidence="11">
    <location>
        <begin position="165"/>
        <end position="209"/>
    </location>
</feature>
<name>A0ABY6KCA1_9ARAC</name>
<protein>
    <recommendedName>
        <fullName evidence="1">RNA helicase</fullName>
        <ecNumber evidence="1">3.6.4.13</ecNumber>
    </recommendedName>
</protein>
<dbReference type="InterPro" id="IPR011545">
    <property type="entry name" value="DEAD/DEAH_box_helicase_dom"/>
</dbReference>
<evidence type="ECO:0000259" key="14">
    <source>
        <dbReference type="PROSITE" id="PS51195"/>
    </source>
</evidence>
<comment type="similarity">
    <text evidence="8">Belongs to the DEAD box helicase family. DDX23/PRP28 subfamily.</text>
</comment>
<keyword evidence="4" id="KW-0378">Hydrolase</keyword>
<dbReference type="Gene3D" id="3.30.420.10">
    <property type="entry name" value="Ribonuclease H-like superfamily/Ribonuclease H"/>
    <property type="match status" value="1"/>
</dbReference>
<dbReference type="PANTHER" id="PTHR47958">
    <property type="entry name" value="ATP-DEPENDENT RNA HELICASE DBP3"/>
    <property type="match status" value="1"/>
</dbReference>
<evidence type="ECO:0000256" key="10">
    <source>
        <dbReference type="PROSITE-ProRule" id="PRU00552"/>
    </source>
</evidence>
<dbReference type="CDD" id="cd17945">
    <property type="entry name" value="DEADc_DDX23"/>
    <property type="match status" value="1"/>
</dbReference>
<feature type="compositionally biased region" description="Basic and acidic residues" evidence="11">
    <location>
        <begin position="55"/>
        <end position="124"/>
    </location>
</feature>
<dbReference type="Pfam" id="PF00270">
    <property type="entry name" value="DEAD"/>
    <property type="match status" value="1"/>
</dbReference>
<dbReference type="SMART" id="SM00487">
    <property type="entry name" value="DEXDc"/>
    <property type="match status" value="1"/>
</dbReference>
<dbReference type="PROSITE" id="PS51195">
    <property type="entry name" value="Q_MOTIF"/>
    <property type="match status" value="1"/>
</dbReference>
<gene>
    <name evidence="15" type="ORF">LAZ67_4001627</name>
</gene>
<dbReference type="Pfam" id="PF01359">
    <property type="entry name" value="Transposase_1"/>
    <property type="match status" value="1"/>
</dbReference>
<evidence type="ECO:0000256" key="3">
    <source>
        <dbReference type="ARBA" id="ARBA00022741"/>
    </source>
</evidence>
<dbReference type="Proteomes" id="UP001235939">
    <property type="component" value="Chromosome 04"/>
</dbReference>
<dbReference type="PROSITE" id="PS51194">
    <property type="entry name" value="HELICASE_CTER"/>
    <property type="match status" value="1"/>
</dbReference>
<evidence type="ECO:0000256" key="6">
    <source>
        <dbReference type="ARBA" id="ARBA00022840"/>
    </source>
</evidence>
<organism evidence="15 16">
    <name type="scientific">Cordylochernes scorpioides</name>
    <dbReference type="NCBI Taxonomy" id="51811"/>
    <lineage>
        <taxon>Eukaryota</taxon>
        <taxon>Metazoa</taxon>
        <taxon>Ecdysozoa</taxon>
        <taxon>Arthropoda</taxon>
        <taxon>Chelicerata</taxon>
        <taxon>Arachnida</taxon>
        <taxon>Pseudoscorpiones</taxon>
        <taxon>Cheliferoidea</taxon>
        <taxon>Chernetidae</taxon>
        <taxon>Cordylochernes</taxon>
    </lineage>
</organism>
<evidence type="ECO:0000256" key="2">
    <source>
        <dbReference type="ARBA" id="ARBA00022664"/>
    </source>
</evidence>
<dbReference type="InterPro" id="IPR001650">
    <property type="entry name" value="Helicase_C-like"/>
</dbReference>
<keyword evidence="3" id="KW-0547">Nucleotide-binding</keyword>
<keyword evidence="7" id="KW-0508">mRNA splicing</keyword>
<dbReference type="InterPro" id="IPR000629">
    <property type="entry name" value="RNA-helicase_DEAD-box_CS"/>
</dbReference>
<keyword evidence="5" id="KW-0347">Helicase</keyword>
<dbReference type="SUPFAM" id="SSF52540">
    <property type="entry name" value="P-loop containing nucleoside triphosphate hydrolases"/>
    <property type="match status" value="2"/>
</dbReference>
<evidence type="ECO:0000313" key="16">
    <source>
        <dbReference type="Proteomes" id="UP001235939"/>
    </source>
</evidence>
<evidence type="ECO:0000256" key="11">
    <source>
        <dbReference type="SAM" id="MobiDB-lite"/>
    </source>
</evidence>
<dbReference type="InterPro" id="IPR001888">
    <property type="entry name" value="Transposase_1"/>
</dbReference>
<dbReference type="PROSITE" id="PS51192">
    <property type="entry name" value="HELICASE_ATP_BIND_1"/>
    <property type="match status" value="1"/>
</dbReference>
<feature type="compositionally biased region" description="Basic and acidic residues" evidence="11">
    <location>
        <begin position="131"/>
        <end position="158"/>
    </location>
</feature>
<keyword evidence="16" id="KW-1185">Reference proteome</keyword>
<evidence type="ECO:0000256" key="4">
    <source>
        <dbReference type="ARBA" id="ARBA00022801"/>
    </source>
</evidence>
<comment type="catalytic activity">
    <reaction evidence="9">
        <text>ATP + H2O = ADP + phosphate + H(+)</text>
        <dbReference type="Rhea" id="RHEA:13065"/>
        <dbReference type="ChEBI" id="CHEBI:15377"/>
        <dbReference type="ChEBI" id="CHEBI:15378"/>
        <dbReference type="ChEBI" id="CHEBI:30616"/>
        <dbReference type="ChEBI" id="CHEBI:43474"/>
        <dbReference type="ChEBI" id="CHEBI:456216"/>
        <dbReference type="EC" id="3.6.4.13"/>
    </reaction>
</comment>
<evidence type="ECO:0000256" key="5">
    <source>
        <dbReference type="ARBA" id="ARBA00022806"/>
    </source>
</evidence>
<evidence type="ECO:0000256" key="1">
    <source>
        <dbReference type="ARBA" id="ARBA00012552"/>
    </source>
</evidence>
<sequence length="1071" mass="125858">MGAEEDRNKSPPTKRERKDDRKHRSRSRERKARSRSRDRRSRSKERRSRSKERIRRYGDRDQHKKERSERERYDKNLKYAKDSKDKLSDDEKELVVKKEKSEKKEPFSLEELMAKKKAEDEAKSKPVFLTKEQRIAEALKRRHEEVEKQRKQTEDQRMRQQTFFEEAKKSHEDRERERRERREREREKEREKDDNEDNRDKVREGKDKGKEMDAIRERYLGIIKKKRRVRRLNDRKFVFDWDAGEDTSVDYNPLYKERHTIQFYGRGHVAGIDIKAQKREHSKFYGDLLERRRTLAEKEQEQVRLKKMKKKEDKQKWDDRHWLEKDFTEMTERDWRIFREDFNISIKGGRIPNPLRFWKESKLPTSILEIIDHLGYKDPTPIQRQAIPIGLQNRDIIGVAETGSGKTLAFLIPLLMWITSLPRGVREEDADQGPYAIILAPTRELAQQIEEETLKFAKSLDIRTVAVIGGFSREDQGFRLRLGCEIVIATPGRLIDVLESRYLVLSRCTYIVMDEADRMIDMGFEADVQKILDHMPVTNQKPDTDEAEDEEKLLANFASKNKYRQTVMFTATMPPPVERLARSYLRRPAIVYIGSIGKPVERVEQIIYMVTESEKRKKLLEILDRGVEPPVIIFVNQKKGADVLARGLEKMGYNSCTLHGGKGQEQRDYALASLKNGSKDMLVATDVAGRGIDIQNVSMVINYDMAKSIEDYTHRIGRTGRAGKKGKAISLVTKEDSHLFYDLKQIVLSSPASTCPPELANHPDAQHKPGTVVTKKHLKLAEFPLKMIFVKDAQKFQRTDENLQKITDLIKENPRTYLLELEQDTGISKTMIGRITPEKFIPRFLTNEQKLCRLATCEDMLEMTRTDPEWKDKIITGYETWVYGYDPETRHQSAEWRCQGELRPKKSRLLKSGNKVLLVAFLDKRDIFHHEYLPAGQTVSKDMYLGILRRLREAIRKKRPEKWTNGGWILHHDNARPHTAHLMTSFLAKNGTQILLQPPYFPDIAPNDFFLFPKLKAVLKGRHFDTRDGIIEKSPLALRGIPKKAYKNCFDNWEKRWRWCVEARGDYFEKF</sequence>
<keyword evidence="2" id="KW-0507">mRNA processing</keyword>
<feature type="compositionally biased region" description="Basic residues" evidence="11">
    <location>
        <begin position="20"/>
        <end position="54"/>
    </location>
</feature>
<evidence type="ECO:0000256" key="9">
    <source>
        <dbReference type="ARBA" id="ARBA00047984"/>
    </source>
</evidence>
<feature type="short sequence motif" description="Q motif" evidence="10">
    <location>
        <begin position="356"/>
        <end position="384"/>
    </location>
</feature>
<dbReference type="PROSITE" id="PS00039">
    <property type="entry name" value="DEAD_ATP_HELICASE"/>
    <property type="match status" value="1"/>
</dbReference>
<accession>A0ABY6KCA1</accession>
<evidence type="ECO:0000259" key="13">
    <source>
        <dbReference type="PROSITE" id="PS51194"/>
    </source>
</evidence>
<keyword evidence="6" id="KW-0067">ATP-binding</keyword>
<evidence type="ECO:0000259" key="12">
    <source>
        <dbReference type="PROSITE" id="PS51192"/>
    </source>
</evidence>
<feature type="compositionally biased region" description="Basic and acidic residues" evidence="11">
    <location>
        <begin position="1"/>
        <end position="19"/>
    </location>
</feature>
<dbReference type="Gene3D" id="3.40.50.300">
    <property type="entry name" value="P-loop containing nucleotide triphosphate hydrolases"/>
    <property type="match status" value="2"/>
</dbReference>